<dbReference type="PANTHER" id="PTHR47331">
    <property type="entry name" value="PHD-TYPE DOMAIN-CONTAINING PROTEIN"/>
    <property type="match status" value="1"/>
</dbReference>
<evidence type="ECO:0000313" key="2">
    <source>
        <dbReference type="Proteomes" id="UP000886998"/>
    </source>
</evidence>
<dbReference type="InterPro" id="IPR008042">
    <property type="entry name" value="Retrotrans_Pao"/>
</dbReference>
<protein>
    <submittedName>
        <fullName evidence="1">Uncharacterized protein</fullName>
    </submittedName>
</protein>
<dbReference type="PANTHER" id="PTHR47331:SF5">
    <property type="entry name" value="RIBONUCLEASE H"/>
    <property type="match status" value="1"/>
</dbReference>
<evidence type="ECO:0000313" key="1">
    <source>
        <dbReference type="EMBL" id="GFY45734.1"/>
    </source>
</evidence>
<comment type="caution">
    <text evidence="1">The sequence shown here is derived from an EMBL/GenBank/DDBJ whole genome shotgun (WGS) entry which is preliminary data.</text>
</comment>
<organism evidence="1 2">
    <name type="scientific">Trichonephila inaurata madagascariensis</name>
    <dbReference type="NCBI Taxonomy" id="2747483"/>
    <lineage>
        <taxon>Eukaryota</taxon>
        <taxon>Metazoa</taxon>
        <taxon>Ecdysozoa</taxon>
        <taxon>Arthropoda</taxon>
        <taxon>Chelicerata</taxon>
        <taxon>Arachnida</taxon>
        <taxon>Araneae</taxon>
        <taxon>Araneomorphae</taxon>
        <taxon>Entelegynae</taxon>
        <taxon>Araneoidea</taxon>
        <taxon>Nephilidae</taxon>
        <taxon>Trichonephila</taxon>
        <taxon>Trichonephila inaurata</taxon>
    </lineage>
</organism>
<dbReference type="OrthoDB" id="6432387at2759"/>
<dbReference type="AlphaFoldDB" id="A0A8X6X487"/>
<sequence>MAAGRIFDPLGLITPFTIRFKCLFQEIWQKKLAWDEELPPDISEAWEKWCAEIPQITNIRVPRYVLHFSEIEEVSVKSMHFPMPVLKLMVQLCT</sequence>
<proteinExistence type="predicted"/>
<dbReference type="Pfam" id="PF05380">
    <property type="entry name" value="Peptidase_A17"/>
    <property type="match status" value="1"/>
</dbReference>
<keyword evidence="2" id="KW-1185">Reference proteome</keyword>
<dbReference type="EMBL" id="BMAV01005012">
    <property type="protein sequence ID" value="GFY45734.1"/>
    <property type="molecule type" value="Genomic_DNA"/>
</dbReference>
<name>A0A8X6X487_9ARAC</name>
<gene>
    <name evidence="1" type="primary">AVEN_65925_1</name>
    <name evidence="1" type="ORF">TNIN_416511</name>
</gene>
<dbReference type="Proteomes" id="UP000886998">
    <property type="component" value="Unassembled WGS sequence"/>
</dbReference>
<reference evidence="1" key="1">
    <citation type="submission" date="2020-08" db="EMBL/GenBank/DDBJ databases">
        <title>Multicomponent nature underlies the extraordinary mechanical properties of spider dragline silk.</title>
        <authorList>
            <person name="Kono N."/>
            <person name="Nakamura H."/>
            <person name="Mori M."/>
            <person name="Yoshida Y."/>
            <person name="Ohtoshi R."/>
            <person name="Malay A.D."/>
            <person name="Moran D.A.P."/>
            <person name="Tomita M."/>
            <person name="Numata K."/>
            <person name="Arakawa K."/>
        </authorList>
    </citation>
    <scope>NUCLEOTIDE SEQUENCE</scope>
</reference>
<accession>A0A8X6X487</accession>